<dbReference type="Pfam" id="PF08433">
    <property type="entry name" value="KTI12"/>
    <property type="match status" value="1"/>
</dbReference>
<dbReference type="InterPro" id="IPR013641">
    <property type="entry name" value="KTI12/PSTK"/>
</dbReference>
<protein>
    <submittedName>
        <fullName evidence="4">Uncharacterized protein</fullName>
    </submittedName>
</protein>
<keyword evidence="2" id="KW-0067">ATP-binding</keyword>
<keyword evidence="5" id="KW-1185">Reference proteome</keyword>
<dbReference type="AlphaFoldDB" id="A0AAD8M774"/>
<organism evidence="4 5">
    <name type="scientific">Heracleum sosnowskyi</name>
    <dbReference type="NCBI Taxonomy" id="360622"/>
    <lineage>
        <taxon>Eukaryota</taxon>
        <taxon>Viridiplantae</taxon>
        <taxon>Streptophyta</taxon>
        <taxon>Embryophyta</taxon>
        <taxon>Tracheophyta</taxon>
        <taxon>Spermatophyta</taxon>
        <taxon>Magnoliopsida</taxon>
        <taxon>eudicotyledons</taxon>
        <taxon>Gunneridae</taxon>
        <taxon>Pentapetalae</taxon>
        <taxon>asterids</taxon>
        <taxon>campanulids</taxon>
        <taxon>Apiales</taxon>
        <taxon>Apiaceae</taxon>
        <taxon>Apioideae</taxon>
        <taxon>apioid superclade</taxon>
        <taxon>Tordylieae</taxon>
        <taxon>Tordyliinae</taxon>
        <taxon>Heracleum</taxon>
    </lineage>
</organism>
<proteinExistence type="inferred from homology"/>
<evidence type="ECO:0000313" key="5">
    <source>
        <dbReference type="Proteomes" id="UP001237642"/>
    </source>
</evidence>
<dbReference type="Proteomes" id="UP001237642">
    <property type="component" value="Unassembled WGS sequence"/>
</dbReference>
<reference evidence="4" key="1">
    <citation type="submission" date="2023-02" db="EMBL/GenBank/DDBJ databases">
        <title>Genome of toxic invasive species Heracleum sosnowskyi carries increased number of genes despite the absence of recent whole-genome duplications.</title>
        <authorList>
            <person name="Schelkunov M."/>
            <person name="Shtratnikova V."/>
            <person name="Makarenko M."/>
            <person name="Klepikova A."/>
            <person name="Omelchenko D."/>
            <person name="Novikova G."/>
            <person name="Obukhova E."/>
            <person name="Bogdanov V."/>
            <person name="Penin A."/>
            <person name="Logacheva M."/>
        </authorList>
    </citation>
    <scope>NUCLEOTIDE SEQUENCE</scope>
    <source>
        <strain evidence="4">Hsosn_3</strain>
        <tissue evidence="4">Leaf</tissue>
    </source>
</reference>
<dbReference type="Gene3D" id="3.40.50.300">
    <property type="entry name" value="P-loop containing nucleotide triphosphate hydrolases"/>
    <property type="match status" value="1"/>
</dbReference>
<evidence type="ECO:0000256" key="2">
    <source>
        <dbReference type="ARBA" id="ARBA00022840"/>
    </source>
</evidence>
<evidence type="ECO:0000313" key="4">
    <source>
        <dbReference type="EMBL" id="KAK1362012.1"/>
    </source>
</evidence>
<accession>A0AAD8M774</accession>
<sequence length="161" mass="18867">MALVESDSNPAVKVIDETSVHLDRNQSYANMVVEKNVRGVLRSEVDRSLNKDSIVIVDSLNNIKGYRYELWCLARVAGTRYCVVYCDFEEDYCRKWNEERRETQGPDYNDKIFDDLVRRFEKPMGFTFVGVMARFSEYKFIIQSCNKRQQHKKSVGNINTN</sequence>
<comment type="similarity">
    <text evidence="3">Belongs to the KTI12 family.</text>
</comment>
<keyword evidence="1" id="KW-0547">Nucleotide-binding</keyword>
<reference evidence="4" key="2">
    <citation type="submission" date="2023-05" db="EMBL/GenBank/DDBJ databases">
        <authorList>
            <person name="Schelkunov M.I."/>
        </authorList>
    </citation>
    <scope>NUCLEOTIDE SEQUENCE</scope>
    <source>
        <strain evidence="4">Hsosn_3</strain>
        <tissue evidence="4">Leaf</tissue>
    </source>
</reference>
<gene>
    <name evidence="4" type="ORF">POM88_046486</name>
</gene>
<evidence type="ECO:0000256" key="1">
    <source>
        <dbReference type="ARBA" id="ARBA00022741"/>
    </source>
</evidence>
<dbReference type="InterPro" id="IPR027417">
    <property type="entry name" value="P-loop_NTPase"/>
</dbReference>
<dbReference type="GO" id="GO:0005524">
    <property type="term" value="F:ATP binding"/>
    <property type="evidence" value="ECO:0007669"/>
    <property type="project" value="UniProtKB-KW"/>
</dbReference>
<dbReference type="SUPFAM" id="SSF52540">
    <property type="entry name" value="P-loop containing nucleoside triphosphate hydrolases"/>
    <property type="match status" value="1"/>
</dbReference>
<comment type="caution">
    <text evidence="4">The sequence shown here is derived from an EMBL/GenBank/DDBJ whole genome shotgun (WGS) entry which is preliminary data.</text>
</comment>
<dbReference type="PANTHER" id="PTHR12435">
    <property type="match status" value="1"/>
</dbReference>
<evidence type="ECO:0000256" key="3">
    <source>
        <dbReference type="ARBA" id="ARBA00025768"/>
    </source>
</evidence>
<dbReference type="EMBL" id="JAUIZM010000010">
    <property type="protein sequence ID" value="KAK1362012.1"/>
    <property type="molecule type" value="Genomic_DNA"/>
</dbReference>
<name>A0AAD8M774_9APIA</name>